<reference evidence="2" key="1">
    <citation type="journal article" date="2020" name="New Phytol.">
        <title>Comparative genomics reveals dynamic genome evolution in host specialist ectomycorrhizal fungi.</title>
        <authorList>
            <person name="Lofgren L.A."/>
            <person name="Nguyen N.H."/>
            <person name="Vilgalys R."/>
            <person name="Ruytinx J."/>
            <person name="Liao H.L."/>
            <person name="Branco S."/>
            <person name="Kuo A."/>
            <person name="LaButti K."/>
            <person name="Lipzen A."/>
            <person name="Andreopoulos W."/>
            <person name="Pangilinan J."/>
            <person name="Riley R."/>
            <person name="Hundley H."/>
            <person name="Na H."/>
            <person name="Barry K."/>
            <person name="Grigoriev I.V."/>
            <person name="Stajich J.E."/>
            <person name="Kennedy P.G."/>
        </authorList>
    </citation>
    <scope>NUCLEOTIDE SEQUENCE</scope>
    <source>
        <strain evidence="2">S12</strain>
    </source>
</reference>
<accession>A0A9P7AMX8</accession>
<evidence type="ECO:0000313" key="3">
    <source>
        <dbReference type="Proteomes" id="UP000719766"/>
    </source>
</evidence>
<dbReference type="RefSeq" id="XP_041159406.1">
    <property type="nucleotide sequence ID" value="XM_041310919.1"/>
</dbReference>
<protein>
    <submittedName>
        <fullName evidence="2">Uncharacterized protein</fullName>
    </submittedName>
</protein>
<gene>
    <name evidence="2" type="ORF">HD556DRAFT_548049</name>
</gene>
<keyword evidence="1" id="KW-1133">Transmembrane helix</keyword>
<evidence type="ECO:0000313" key="2">
    <source>
        <dbReference type="EMBL" id="KAG1792837.1"/>
    </source>
</evidence>
<evidence type="ECO:0000256" key="1">
    <source>
        <dbReference type="SAM" id="Phobius"/>
    </source>
</evidence>
<name>A0A9P7AMX8_9AGAM</name>
<keyword evidence="3" id="KW-1185">Reference proteome</keyword>
<feature type="transmembrane region" description="Helical" evidence="1">
    <location>
        <begin position="112"/>
        <end position="134"/>
    </location>
</feature>
<dbReference type="GeneID" id="64604683"/>
<dbReference type="Proteomes" id="UP000719766">
    <property type="component" value="Unassembled WGS sequence"/>
</dbReference>
<proteinExistence type="predicted"/>
<dbReference type="AlphaFoldDB" id="A0A9P7AMX8"/>
<dbReference type="EMBL" id="JABBWE010000034">
    <property type="protein sequence ID" value="KAG1792837.1"/>
    <property type="molecule type" value="Genomic_DNA"/>
</dbReference>
<keyword evidence="1" id="KW-0472">Membrane</keyword>
<comment type="caution">
    <text evidence="2">The sequence shown here is derived from an EMBL/GenBank/DDBJ whole genome shotgun (WGS) entry which is preliminary data.</text>
</comment>
<keyword evidence="1" id="KW-0812">Transmembrane</keyword>
<sequence>MQILSMLQHRRTGPGVSYSSGNTKLLSDLASTTANHMIELSQFIDYQHISPFNQPISGFSSQPSGKSAFRWMHVRFGCARANIDGRWSFRQGYPKDKARQGAGCGAPEQRSILIAILANALGFGFFKLAVWMGYRLAHTEDHNSRGMDCDTSTRTQCGL</sequence>
<organism evidence="2 3">
    <name type="scientific">Suillus plorans</name>
    <dbReference type="NCBI Taxonomy" id="116603"/>
    <lineage>
        <taxon>Eukaryota</taxon>
        <taxon>Fungi</taxon>
        <taxon>Dikarya</taxon>
        <taxon>Basidiomycota</taxon>
        <taxon>Agaricomycotina</taxon>
        <taxon>Agaricomycetes</taxon>
        <taxon>Agaricomycetidae</taxon>
        <taxon>Boletales</taxon>
        <taxon>Suillineae</taxon>
        <taxon>Suillaceae</taxon>
        <taxon>Suillus</taxon>
    </lineage>
</organism>